<evidence type="ECO:0000313" key="2">
    <source>
        <dbReference type="EMBL" id="KAH9493417.1"/>
    </source>
</evidence>
<feature type="transmembrane region" description="Helical" evidence="1">
    <location>
        <begin position="50"/>
        <end position="68"/>
    </location>
</feature>
<dbReference type="AlphaFoldDB" id="A0A922HLJ9"/>
<proteinExistence type="predicted"/>
<reference evidence="2" key="2">
    <citation type="journal article" date="2022" name="Res Sq">
        <title>Comparative Genomics Reveals Insights into the Divergent Evolution of Astigmatic Mites and Household Pest Adaptations.</title>
        <authorList>
            <person name="Xiong Q."/>
            <person name="Wan A.T.-Y."/>
            <person name="Liu X.-Y."/>
            <person name="Fung C.S.-H."/>
            <person name="Xiao X."/>
            <person name="Malainual N."/>
            <person name="Hou J."/>
            <person name="Wang L."/>
            <person name="Wang M."/>
            <person name="Yang K."/>
            <person name="Cui Y."/>
            <person name="Leung E."/>
            <person name="Nong W."/>
            <person name="Shin S.-K."/>
            <person name="Au S."/>
            <person name="Jeong K.Y."/>
            <person name="Chew F.T."/>
            <person name="Hui J."/>
            <person name="Leung T.F."/>
            <person name="Tungtrongchitr A."/>
            <person name="Zhong N."/>
            <person name="Liu Z."/>
            <person name="Tsui S."/>
        </authorList>
    </citation>
    <scope>NUCLEOTIDE SEQUENCE</scope>
    <source>
        <strain evidence="2">Derf</strain>
        <tissue evidence="2">Whole organism</tissue>
    </source>
</reference>
<feature type="transmembrane region" description="Helical" evidence="1">
    <location>
        <begin position="14"/>
        <end position="35"/>
    </location>
</feature>
<name>A0A922HLJ9_DERFA</name>
<protein>
    <recommendedName>
        <fullName evidence="4">Transmembrane protein</fullName>
    </recommendedName>
</protein>
<dbReference type="Proteomes" id="UP000790347">
    <property type="component" value="Unassembled WGS sequence"/>
</dbReference>
<evidence type="ECO:0008006" key="4">
    <source>
        <dbReference type="Google" id="ProtNLM"/>
    </source>
</evidence>
<keyword evidence="1" id="KW-0812">Transmembrane</keyword>
<accession>A0A922HLJ9</accession>
<sequence>MSSKQKLYQTLNKLLILLFICSSLSIFISIMITMIDTLLIDYHLNFNRLFYWYMFILNCMILISIIFTRKNLYKIAKESTIQCYLLAIEKLKFYRFFQLLMAIIVAIKVFYLLLQQIFIAYDDDKKAEKIEIMLVFILYACQDLLHFIISKRLDQFLNVACGYHYHYHRSIKNE</sequence>
<keyword evidence="1" id="KW-0472">Membrane</keyword>
<organism evidence="2 3">
    <name type="scientific">Dermatophagoides farinae</name>
    <name type="common">American house dust mite</name>
    <dbReference type="NCBI Taxonomy" id="6954"/>
    <lineage>
        <taxon>Eukaryota</taxon>
        <taxon>Metazoa</taxon>
        <taxon>Ecdysozoa</taxon>
        <taxon>Arthropoda</taxon>
        <taxon>Chelicerata</taxon>
        <taxon>Arachnida</taxon>
        <taxon>Acari</taxon>
        <taxon>Acariformes</taxon>
        <taxon>Sarcoptiformes</taxon>
        <taxon>Astigmata</taxon>
        <taxon>Psoroptidia</taxon>
        <taxon>Analgoidea</taxon>
        <taxon>Pyroglyphidae</taxon>
        <taxon>Dermatophagoidinae</taxon>
        <taxon>Dermatophagoides</taxon>
    </lineage>
</organism>
<feature type="transmembrane region" description="Helical" evidence="1">
    <location>
        <begin position="96"/>
        <end position="118"/>
    </location>
</feature>
<gene>
    <name evidence="2" type="ORF">DERF_014165</name>
</gene>
<dbReference type="EMBL" id="ASGP02000008">
    <property type="protein sequence ID" value="KAH9493417.1"/>
    <property type="molecule type" value="Genomic_DNA"/>
</dbReference>
<reference evidence="2" key="1">
    <citation type="submission" date="2013-05" db="EMBL/GenBank/DDBJ databases">
        <authorList>
            <person name="Yim A.K.Y."/>
            <person name="Chan T.F."/>
            <person name="Ji K.M."/>
            <person name="Liu X.Y."/>
            <person name="Zhou J.W."/>
            <person name="Li R.Q."/>
            <person name="Yang K.Y."/>
            <person name="Li J."/>
            <person name="Li M."/>
            <person name="Law P.T.W."/>
            <person name="Wu Y.L."/>
            <person name="Cai Z.L."/>
            <person name="Qin H."/>
            <person name="Bao Y."/>
            <person name="Leung R.K.K."/>
            <person name="Ng P.K.S."/>
            <person name="Zou J."/>
            <person name="Zhong X.J."/>
            <person name="Ran P.X."/>
            <person name="Zhong N.S."/>
            <person name="Liu Z.G."/>
            <person name="Tsui S.K.W."/>
        </authorList>
    </citation>
    <scope>NUCLEOTIDE SEQUENCE</scope>
    <source>
        <strain evidence="2">Derf</strain>
        <tissue evidence="2">Whole organism</tissue>
    </source>
</reference>
<evidence type="ECO:0000313" key="3">
    <source>
        <dbReference type="Proteomes" id="UP000790347"/>
    </source>
</evidence>
<comment type="caution">
    <text evidence="2">The sequence shown here is derived from an EMBL/GenBank/DDBJ whole genome shotgun (WGS) entry which is preliminary data.</text>
</comment>
<evidence type="ECO:0000256" key="1">
    <source>
        <dbReference type="SAM" id="Phobius"/>
    </source>
</evidence>
<keyword evidence="1" id="KW-1133">Transmembrane helix</keyword>
<keyword evidence="3" id="KW-1185">Reference proteome</keyword>
<feature type="transmembrane region" description="Helical" evidence="1">
    <location>
        <begin position="130"/>
        <end position="149"/>
    </location>
</feature>